<evidence type="ECO:0000256" key="2">
    <source>
        <dbReference type="ARBA" id="ARBA00022705"/>
    </source>
</evidence>
<accession>A0A930W181</accession>
<feature type="domain" description="AAA+ ATPase" evidence="10">
    <location>
        <begin position="202"/>
        <end position="343"/>
    </location>
</feature>
<dbReference type="PRINTS" id="PR00051">
    <property type="entry name" value="DNAA"/>
</dbReference>
<evidence type="ECO:0000313" key="13">
    <source>
        <dbReference type="Proteomes" id="UP000698335"/>
    </source>
</evidence>
<dbReference type="CDD" id="cd00009">
    <property type="entry name" value="AAA"/>
    <property type="match status" value="1"/>
</dbReference>
<dbReference type="Pfam" id="PF00308">
    <property type="entry name" value="Bac_DnaA"/>
    <property type="match status" value="1"/>
</dbReference>
<organism evidence="12 13">
    <name type="scientific">Lancefieldella rimae</name>
    <dbReference type="NCBI Taxonomy" id="1383"/>
    <lineage>
        <taxon>Bacteria</taxon>
        <taxon>Bacillati</taxon>
        <taxon>Actinomycetota</taxon>
        <taxon>Coriobacteriia</taxon>
        <taxon>Coriobacteriales</taxon>
        <taxon>Atopobiaceae</taxon>
        <taxon>Lancefieldella</taxon>
    </lineage>
</organism>
<keyword evidence="2 7" id="KW-0235">DNA replication</keyword>
<dbReference type="PANTHER" id="PTHR30050">
    <property type="entry name" value="CHROMOSOMAL REPLICATION INITIATOR PROTEIN DNAA"/>
    <property type="match status" value="1"/>
</dbReference>
<keyword evidence="4 7" id="KW-0067">ATP-binding</keyword>
<dbReference type="SUPFAM" id="SSF52540">
    <property type="entry name" value="P-loop containing nucleoside triphosphate hydrolases"/>
    <property type="match status" value="1"/>
</dbReference>
<protein>
    <recommendedName>
        <fullName evidence="7">Chromosomal replication initiator protein DnaA</fullName>
    </recommendedName>
</protein>
<evidence type="ECO:0000313" key="12">
    <source>
        <dbReference type="EMBL" id="MBF4807344.1"/>
    </source>
</evidence>
<comment type="function">
    <text evidence="7">Plays an essential role in the initiation and regulation of chromosomal replication. ATP-DnaA binds to the origin of replication (oriC) to initiate formation of the DNA replication initiation complex once per cell cycle. Binds the DnaA box (a 9 base pair repeat at the origin) and separates the double-stranded (ds)DNA. Forms a right-handed helical filament on oriC DNA; dsDNA binds to the exterior of the filament while single-stranded (ss)DNA is stabiized in the filament's interior. The ATP-DnaA-oriC complex binds and stabilizes one strand of the AT-rich DNA unwinding element (DUE), permitting loading of DNA polymerase. After initiation quickly degrades to an ADP-DnaA complex that is not apt for DNA replication. Binds acidic phospholipids.</text>
</comment>
<dbReference type="InterPro" id="IPR013159">
    <property type="entry name" value="DnaA_C"/>
</dbReference>
<keyword evidence="6 7" id="KW-0238">DNA-binding</keyword>
<evidence type="ECO:0000256" key="6">
    <source>
        <dbReference type="ARBA" id="ARBA00023125"/>
    </source>
</evidence>
<feature type="compositionally biased region" description="Polar residues" evidence="9">
    <location>
        <begin position="128"/>
        <end position="141"/>
    </location>
</feature>
<dbReference type="GO" id="GO:0005524">
    <property type="term" value="F:ATP binding"/>
    <property type="evidence" value="ECO:0007669"/>
    <property type="project" value="UniProtKB-KW"/>
</dbReference>
<keyword evidence="3 7" id="KW-0547">Nucleotide-binding</keyword>
<evidence type="ECO:0000256" key="8">
    <source>
        <dbReference type="RuleBase" id="RU004227"/>
    </source>
</evidence>
<dbReference type="PANTHER" id="PTHR30050:SF5">
    <property type="entry name" value="DNAA REGULATORY INACTIVATOR HDA"/>
    <property type="match status" value="1"/>
</dbReference>
<reference evidence="12" key="1">
    <citation type="submission" date="2020-04" db="EMBL/GenBank/DDBJ databases">
        <title>Deep metagenomics examines the oral microbiome during advanced dental caries in children, revealing novel taxa and co-occurrences with host molecules.</title>
        <authorList>
            <person name="Baker J.L."/>
            <person name="Morton J.T."/>
            <person name="Dinis M."/>
            <person name="Alvarez R."/>
            <person name="Tran N.C."/>
            <person name="Knight R."/>
            <person name="Edlund A."/>
        </authorList>
    </citation>
    <scope>NUCLEOTIDE SEQUENCE</scope>
    <source>
        <strain evidence="12">JCVI_38_bin.5</strain>
    </source>
</reference>
<keyword evidence="1" id="KW-0963">Cytoplasm</keyword>
<dbReference type="InterPro" id="IPR020591">
    <property type="entry name" value="Chromosome_initiator_DnaA-like"/>
</dbReference>
<dbReference type="AlphaFoldDB" id="A0A930W181"/>
<name>A0A930W181_9ACTN</name>
<evidence type="ECO:0000259" key="11">
    <source>
        <dbReference type="SMART" id="SM00760"/>
    </source>
</evidence>
<dbReference type="GO" id="GO:0003688">
    <property type="term" value="F:DNA replication origin binding"/>
    <property type="evidence" value="ECO:0007669"/>
    <property type="project" value="InterPro"/>
</dbReference>
<dbReference type="Pfam" id="PF08299">
    <property type="entry name" value="Bac_DnaA_C"/>
    <property type="match status" value="1"/>
</dbReference>
<evidence type="ECO:0000256" key="1">
    <source>
        <dbReference type="ARBA" id="ARBA00022490"/>
    </source>
</evidence>
<gene>
    <name evidence="12" type="ORF">HXK26_01415</name>
</gene>
<dbReference type="InterPro" id="IPR010921">
    <property type="entry name" value="Trp_repressor/repl_initiator"/>
</dbReference>
<dbReference type="PROSITE" id="PS01008">
    <property type="entry name" value="DNAA"/>
    <property type="match status" value="1"/>
</dbReference>
<evidence type="ECO:0000256" key="9">
    <source>
        <dbReference type="SAM" id="MobiDB-lite"/>
    </source>
</evidence>
<dbReference type="GO" id="GO:0006275">
    <property type="term" value="P:regulation of DNA replication"/>
    <property type="evidence" value="ECO:0007669"/>
    <property type="project" value="InterPro"/>
</dbReference>
<evidence type="ECO:0000256" key="3">
    <source>
        <dbReference type="ARBA" id="ARBA00022741"/>
    </source>
</evidence>
<dbReference type="GO" id="GO:0006270">
    <property type="term" value="P:DNA replication initiation"/>
    <property type="evidence" value="ECO:0007669"/>
    <property type="project" value="InterPro"/>
</dbReference>
<keyword evidence="5" id="KW-0446">Lipid-binding</keyword>
<dbReference type="CDD" id="cd06571">
    <property type="entry name" value="Bac_DnaA_C"/>
    <property type="match status" value="1"/>
</dbReference>
<dbReference type="SMART" id="SM00382">
    <property type="entry name" value="AAA"/>
    <property type="match status" value="1"/>
</dbReference>
<sequence>MTLLTLIVWWVMDISLESSATELWQDTIDLLIQEDQPAPFVAMLQSCIPLSLEGSILSVKTNLRGAYNNIVKNQPVVEHYLSKAAFRDTKLSISFVQQTKDLTAQEKSKNPSFNPFTSVVSPEEIHSWNESSHQNTQASHTTQRKHLSKKNIMDVKKRNNPLIEKKITDETSKLTFDRFVVGEENEFAFEQALRVANDEKGKGNPLFIYGSSGLGKTHLLRSIQNYIIENDPSRLCVYKNATSFIDDYTRAMRNKADGAPQILTEAYQDIDVLIIDDVQKLAGKAGTLSFFFDTFNSLKTDGKQIVLAADRTPSDLGLGAEGFDERITTRVSSGIVIGIEQPSYEMKVNLINTFCERIHNEAVTEGLTYLQGTLSEETIQYMAERSGQSIRVIEGFCNRCVGEQTRAEEKGKSITRDDIDKIASTVWPKETKIITVTKIQQAVTSRYGISHDDLIGQKRSQDIAEARHVAIWLSRNLCDLTLGDIGKNFGGRSHATVKHSIKVVDDWQRENKQLYDRVFHLQRDITEGKSE</sequence>
<dbReference type="GO" id="GO:0008289">
    <property type="term" value="F:lipid binding"/>
    <property type="evidence" value="ECO:0007669"/>
    <property type="project" value="UniProtKB-KW"/>
</dbReference>
<dbReference type="InterPro" id="IPR013317">
    <property type="entry name" value="DnaA_dom"/>
</dbReference>
<feature type="domain" description="Chromosomal replication initiator DnaA C-terminal" evidence="11">
    <location>
        <begin position="435"/>
        <end position="504"/>
    </location>
</feature>
<dbReference type="SUPFAM" id="SSF48295">
    <property type="entry name" value="TrpR-like"/>
    <property type="match status" value="1"/>
</dbReference>
<dbReference type="InterPro" id="IPR003593">
    <property type="entry name" value="AAA+_ATPase"/>
</dbReference>
<feature type="region of interest" description="Disordered" evidence="9">
    <location>
        <begin position="124"/>
        <end position="150"/>
    </location>
</feature>
<proteinExistence type="inferred from homology"/>
<dbReference type="InterPro" id="IPR027417">
    <property type="entry name" value="P-loop_NTPase"/>
</dbReference>
<dbReference type="GO" id="GO:0005886">
    <property type="term" value="C:plasma membrane"/>
    <property type="evidence" value="ECO:0007669"/>
    <property type="project" value="TreeGrafter"/>
</dbReference>
<evidence type="ECO:0000256" key="4">
    <source>
        <dbReference type="ARBA" id="ARBA00022840"/>
    </source>
</evidence>
<dbReference type="InterPro" id="IPR018312">
    <property type="entry name" value="Chromosome_initiator_DnaA_CS"/>
</dbReference>
<dbReference type="SMART" id="SM00760">
    <property type="entry name" value="Bac_DnaA_C"/>
    <property type="match status" value="1"/>
</dbReference>
<evidence type="ECO:0000259" key="10">
    <source>
        <dbReference type="SMART" id="SM00382"/>
    </source>
</evidence>
<dbReference type="Gene3D" id="3.40.50.300">
    <property type="entry name" value="P-loop containing nucleotide triphosphate hydrolases"/>
    <property type="match status" value="1"/>
</dbReference>
<dbReference type="Proteomes" id="UP000698335">
    <property type="component" value="Unassembled WGS sequence"/>
</dbReference>
<comment type="similarity">
    <text evidence="8">Belongs to the DnaA family.</text>
</comment>
<evidence type="ECO:0000256" key="7">
    <source>
        <dbReference type="RuleBase" id="RU000577"/>
    </source>
</evidence>
<evidence type="ECO:0000256" key="5">
    <source>
        <dbReference type="ARBA" id="ARBA00023121"/>
    </source>
</evidence>
<dbReference type="EMBL" id="JABZGW010000031">
    <property type="protein sequence ID" value="MBF4807344.1"/>
    <property type="molecule type" value="Genomic_DNA"/>
</dbReference>
<dbReference type="Gene3D" id="1.10.1750.10">
    <property type="match status" value="1"/>
</dbReference>
<comment type="caution">
    <text evidence="12">The sequence shown here is derived from an EMBL/GenBank/DDBJ whole genome shotgun (WGS) entry which is preliminary data.</text>
</comment>